<organism evidence="2 3">
    <name type="scientific">Prorocentrum cordatum</name>
    <dbReference type="NCBI Taxonomy" id="2364126"/>
    <lineage>
        <taxon>Eukaryota</taxon>
        <taxon>Sar</taxon>
        <taxon>Alveolata</taxon>
        <taxon>Dinophyceae</taxon>
        <taxon>Prorocentrales</taxon>
        <taxon>Prorocentraceae</taxon>
        <taxon>Prorocentrum</taxon>
    </lineage>
</organism>
<evidence type="ECO:0000256" key="1">
    <source>
        <dbReference type="SAM" id="MobiDB-lite"/>
    </source>
</evidence>
<feature type="region of interest" description="Disordered" evidence="1">
    <location>
        <begin position="126"/>
        <end position="178"/>
    </location>
</feature>
<dbReference type="Proteomes" id="UP001189429">
    <property type="component" value="Unassembled WGS sequence"/>
</dbReference>
<evidence type="ECO:0000313" key="2">
    <source>
        <dbReference type="EMBL" id="CAK0882364.1"/>
    </source>
</evidence>
<proteinExistence type="predicted"/>
<protein>
    <submittedName>
        <fullName evidence="2">Uncharacterized protein</fullName>
    </submittedName>
</protein>
<evidence type="ECO:0000313" key="3">
    <source>
        <dbReference type="Proteomes" id="UP001189429"/>
    </source>
</evidence>
<feature type="compositionally biased region" description="Low complexity" evidence="1">
    <location>
        <begin position="139"/>
        <end position="151"/>
    </location>
</feature>
<gene>
    <name evidence="2" type="ORF">PCOR1329_LOCUS64910</name>
</gene>
<feature type="compositionally biased region" description="Basic and acidic residues" evidence="1">
    <location>
        <begin position="43"/>
        <end position="61"/>
    </location>
</feature>
<accession>A0ABN9W855</accession>
<sequence length="178" mass="18529">MLPAFETAFSQHGTGKAVRPESNGFSSAPTRCPTAELLAFGDGHDAGAHAESPKDASDLPEHGGGAALLEAAPPEAAPRGDQRPGRRSAAPTPKEAPLRRLRSEAYWEQKAAAALQPARSPWELGVRPRRPCHDEDGGLLRAAEARPAAEGAAGGGAAGSPRSWAGAVSRELRRAVHR</sequence>
<name>A0ABN9W855_9DINO</name>
<keyword evidence="3" id="KW-1185">Reference proteome</keyword>
<comment type="caution">
    <text evidence="2">The sequence shown here is derived from an EMBL/GenBank/DDBJ whole genome shotgun (WGS) entry which is preliminary data.</text>
</comment>
<feature type="region of interest" description="Disordered" evidence="1">
    <location>
        <begin position="43"/>
        <end position="102"/>
    </location>
</feature>
<feature type="region of interest" description="Disordered" evidence="1">
    <location>
        <begin position="1"/>
        <end position="31"/>
    </location>
</feature>
<dbReference type="EMBL" id="CAUYUJ010018289">
    <property type="protein sequence ID" value="CAK0882364.1"/>
    <property type="molecule type" value="Genomic_DNA"/>
</dbReference>
<reference evidence="2" key="1">
    <citation type="submission" date="2023-10" db="EMBL/GenBank/DDBJ databases">
        <authorList>
            <person name="Chen Y."/>
            <person name="Shah S."/>
            <person name="Dougan E. K."/>
            <person name="Thang M."/>
            <person name="Chan C."/>
        </authorList>
    </citation>
    <scope>NUCLEOTIDE SEQUENCE [LARGE SCALE GENOMIC DNA]</scope>
</reference>